<evidence type="ECO:0000256" key="1">
    <source>
        <dbReference type="ARBA" id="ARBA00022649"/>
    </source>
</evidence>
<dbReference type="EMBL" id="NCDQ01000203">
    <property type="protein sequence ID" value="OYX02143.1"/>
    <property type="molecule type" value="Genomic_DNA"/>
</dbReference>
<dbReference type="AlphaFoldDB" id="A0A258D496"/>
<dbReference type="Pfam" id="PF05016">
    <property type="entry name" value="ParE_toxin"/>
    <property type="match status" value="1"/>
</dbReference>
<dbReference type="InterPro" id="IPR007712">
    <property type="entry name" value="RelE/ParE_toxin"/>
</dbReference>
<accession>A0A258D496</accession>
<evidence type="ECO:0000313" key="3">
    <source>
        <dbReference type="Proteomes" id="UP000215616"/>
    </source>
</evidence>
<organism evidence="2 3">
    <name type="scientific">Caulobacter vibrioides</name>
    <name type="common">Caulobacter crescentus</name>
    <dbReference type="NCBI Taxonomy" id="155892"/>
    <lineage>
        <taxon>Bacteria</taxon>
        <taxon>Pseudomonadati</taxon>
        <taxon>Pseudomonadota</taxon>
        <taxon>Alphaproteobacteria</taxon>
        <taxon>Caulobacterales</taxon>
        <taxon>Caulobacteraceae</taxon>
        <taxon>Caulobacter</taxon>
    </lineage>
</organism>
<gene>
    <name evidence="2" type="ORF">B7Z12_12670</name>
</gene>
<reference evidence="2 3" key="1">
    <citation type="submission" date="2017-03" db="EMBL/GenBank/DDBJ databases">
        <title>Lifting the veil on microbial sulfur biogeochemistry in mining wastewaters.</title>
        <authorList>
            <person name="Kantor R.S."/>
            <person name="Colenbrander Nelson T."/>
            <person name="Marshall S."/>
            <person name="Bennett D."/>
            <person name="Apte S."/>
            <person name="Camacho D."/>
            <person name="Thomas B.C."/>
            <person name="Warren L.A."/>
            <person name="Banfield J.F."/>
        </authorList>
    </citation>
    <scope>NUCLEOTIDE SEQUENCE [LARGE SCALE GENOMIC DNA]</scope>
    <source>
        <strain evidence="2">32-67-7</strain>
    </source>
</reference>
<name>A0A258D496_CAUVI</name>
<dbReference type="InterPro" id="IPR035093">
    <property type="entry name" value="RelE/ParE_toxin_dom_sf"/>
</dbReference>
<evidence type="ECO:0000313" key="2">
    <source>
        <dbReference type="EMBL" id="OYX02143.1"/>
    </source>
</evidence>
<keyword evidence="1" id="KW-1277">Toxin-antitoxin system</keyword>
<protein>
    <submittedName>
        <fullName evidence="2">Addiction module toxin RelE</fullName>
    </submittedName>
</protein>
<comment type="caution">
    <text evidence="2">The sequence shown here is derived from an EMBL/GenBank/DDBJ whole genome shotgun (WGS) entry which is preliminary data.</text>
</comment>
<proteinExistence type="predicted"/>
<dbReference type="Proteomes" id="UP000215616">
    <property type="component" value="Unassembled WGS sequence"/>
</dbReference>
<sequence>MTYTVSVSVRAKRDFNRLIVWLFERDARAAARLGPLLESAIDSLTEAPSRGRPVGPTTREISIPFGQSAYVMRYRLSGSNVYVTRIWHSLEQRSK</sequence>
<dbReference type="Gene3D" id="3.30.2310.20">
    <property type="entry name" value="RelE-like"/>
    <property type="match status" value="1"/>
</dbReference>